<dbReference type="PANTHER" id="PTHR42928:SF5">
    <property type="entry name" value="BLR1237 PROTEIN"/>
    <property type="match status" value="1"/>
</dbReference>
<dbReference type="EMBL" id="JAJGNA010000020">
    <property type="protein sequence ID" value="MCC4309677.1"/>
    <property type="molecule type" value="Genomic_DNA"/>
</dbReference>
<comment type="similarity">
    <text evidence="1">Belongs to the UPF0065 (bug) family.</text>
</comment>
<reference evidence="3" key="1">
    <citation type="submission" date="2021-10" db="EMBL/GenBank/DDBJ databases">
        <title>The diversity and Nitrogen Metabolism of Culturable Nitrate-Utilizing Bacteria Within the Oxygen Minimum Zone of the Changjiang (Yangtze River)Estuary.</title>
        <authorList>
            <person name="Zhang D."/>
            <person name="Zheng J."/>
            <person name="Liu S."/>
            <person name="He W."/>
        </authorList>
    </citation>
    <scope>NUCLEOTIDE SEQUENCE</scope>
    <source>
        <strain evidence="3">FXH-223</strain>
    </source>
</reference>
<feature type="chain" id="PRO_5040409746" evidence="2">
    <location>
        <begin position="32"/>
        <end position="325"/>
    </location>
</feature>
<dbReference type="Gene3D" id="3.40.190.150">
    <property type="entry name" value="Bordetella uptake gene, domain 1"/>
    <property type="match status" value="1"/>
</dbReference>
<dbReference type="PANTHER" id="PTHR42928">
    <property type="entry name" value="TRICARBOXYLATE-BINDING PROTEIN"/>
    <property type="match status" value="1"/>
</dbReference>
<dbReference type="PIRSF" id="PIRSF017082">
    <property type="entry name" value="YflP"/>
    <property type="match status" value="1"/>
</dbReference>
<dbReference type="Gene3D" id="3.40.190.10">
    <property type="entry name" value="Periplasmic binding protein-like II"/>
    <property type="match status" value="1"/>
</dbReference>
<evidence type="ECO:0000313" key="4">
    <source>
        <dbReference type="Proteomes" id="UP001108027"/>
    </source>
</evidence>
<dbReference type="Proteomes" id="UP001108027">
    <property type="component" value="Unassembled WGS sequence"/>
</dbReference>
<accession>A0A9Q3YNE0</accession>
<dbReference type="RefSeq" id="WP_228234448.1">
    <property type="nucleotide sequence ID" value="NZ_JAJGNA010000020.1"/>
</dbReference>
<comment type="caution">
    <text evidence="3">The sequence shown here is derived from an EMBL/GenBank/DDBJ whole genome shotgun (WGS) entry which is preliminary data.</text>
</comment>
<gene>
    <name evidence="3" type="ORF">LL252_13965</name>
</gene>
<proteinExistence type="inferred from homology"/>
<dbReference type="CDD" id="cd07012">
    <property type="entry name" value="PBP2_Bug_TTT"/>
    <property type="match status" value="1"/>
</dbReference>
<dbReference type="SUPFAM" id="SSF53850">
    <property type="entry name" value="Periplasmic binding protein-like II"/>
    <property type="match status" value="1"/>
</dbReference>
<sequence length="325" mass="33979">MKTKNRNVLAARTLLGLALSSLSLLVTPAWAADYPSRPVTEIVPYPAGGSTDLAGRAVANAMGEILGDKVVVDNRSGGGGSVGMAALARARADGYTIGVAPVGTIANQPHMHRTPYSAESFDYLCQFYYAPQVLAVKPGSPFKTLKDVVDYAKAHPGELTYGTPGPGTLPHLQIEQFKRLAGTDITHVPFAGDGPGLTALMGGHIDLYFALPNTVTDRDLRAVAVFSEAPIEALPDLKTAIQQGYDMTAAVAGGLVAPKGIPEDVRDRLASACEQATESEALKTVLGRVGLDAVYLSPGAFQDLVLSTSKTNGELIRDVLKGGGH</sequence>
<dbReference type="AlphaFoldDB" id="A0A9Q3YNE0"/>
<name>A0A9Q3YNE0_9GAMM</name>
<evidence type="ECO:0000256" key="2">
    <source>
        <dbReference type="SAM" id="SignalP"/>
    </source>
</evidence>
<evidence type="ECO:0000313" key="3">
    <source>
        <dbReference type="EMBL" id="MCC4309677.1"/>
    </source>
</evidence>
<dbReference type="InterPro" id="IPR042100">
    <property type="entry name" value="Bug_dom1"/>
</dbReference>
<protein>
    <submittedName>
        <fullName evidence="3">Tripartite tricarboxylate transporter substrate binding protein</fullName>
    </submittedName>
</protein>
<keyword evidence="2" id="KW-0732">Signal</keyword>
<dbReference type="InterPro" id="IPR005064">
    <property type="entry name" value="BUG"/>
</dbReference>
<organism evidence="3 4">
    <name type="scientific">Alloalcanivorax marinus</name>
    <dbReference type="NCBI Taxonomy" id="1177169"/>
    <lineage>
        <taxon>Bacteria</taxon>
        <taxon>Pseudomonadati</taxon>
        <taxon>Pseudomonadota</taxon>
        <taxon>Gammaproteobacteria</taxon>
        <taxon>Oceanospirillales</taxon>
        <taxon>Alcanivoracaceae</taxon>
        <taxon>Alloalcanivorax</taxon>
    </lineage>
</organism>
<feature type="signal peptide" evidence="2">
    <location>
        <begin position="1"/>
        <end position="31"/>
    </location>
</feature>
<evidence type="ECO:0000256" key="1">
    <source>
        <dbReference type="ARBA" id="ARBA00006987"/>
    </source>
</evidence>
<keyword evidence="4" id="KW-1185">Reference proteome</keyword>
<dbReference type="Pfam" id="PF03401">
    <property type="entry name" value="TctC"/>
    <property type="match status" value="1"/>
</dbReference>